<dbReference type="PANTHER" id="PTHR43861:SF3">
    <property type="entry name" value="PUTATIVE (AFU_ORTHOLOGUE AFUA_2G14390)-RELATED"/>
    <property type="match status" value="1"/>
</dbReference>
<reference evidence="3" key="1">
    <citation type="submission" date="2021-02" db="EMBL/GenBank/DDBJ databases">
        <authorList>
            <person name="Dougan E. K."/>
            <person name="Rhodes N."/>
            <person name="Thang M."/>
            <person name="Chan C."/>
        </authorList>
    </citation>
    <scope>NUCLEOTIDE SEQUENCE</scope>
</reference>
<dbReference type="EMBL" id="CAJNDS010002728">
    <property type="protein sequence ID" value="CAE7575405.1"/>
    <property type="molecule type" value="Genomic_DNA"/>
</dbReference>
<dbReference type="Proteomes" id="UP000604046">
    <property type="component" value="Unassembled WGS sequence"/>
</dbReference>
<dbReference type="GO" id="GO:0016740">
    <property type="term" value="F:transferase activity"/>
    <property type="evidence" value="ECO:0007669"/>
    <property type="project" value="UniProtKB-KW"/>
</dbReference>
<dbReference type="InterPro" id="IPR041698">
    <property type="entry name" value="Methyltransf_25"/>
</dbReference>
<evidence type="ECO:0000256" key="1">
    <source>
        <dbReference type="ARBA" id="ARBA00022679"/>
    </source>
</evidence>
<name>A0A812URE3_9DINO</name>
<evidence type="ECO:0000313" key="3">
    <source>
        <dbReference type="EMBL" id="CAE7575405.1"/>
    </source>
</evidence>
<dbReference type="InterPro" id="IPR029063">
    <property type="entry name" value="SAM-dependent_MTases_sf"/>
</dbReference>
<evidence type="ECO:0000259" key="2">
    <source>
        <dbReference type="Pfam" id="PF13649"/>
    </source>
</evidence>
<feature type="domain" description="Methyltransferase" evidence="2">
    <location>
        <begin position="43"/>
        <end position="127"/>
    </location>
</feature>
<dbReference type="OrthoDB" id="8300214at2759"/>
<gene>
    <name evidence="3" type="ORF">SNAT2548_LOCUS32822</name>
</gene>
<keyword evidence="4" id="KW-1185">Reference proteome</keyword>
<comment type="caution">
    <text evidence="3">The sequence shown here is derived from an EMBL/GenBank/DDBJ whole genome shotgun (WGS) entry which is preliminary data.</text>
</comment>
<dbReference type="Pfam" id="PF13649">
    <property type="entry name" value="Methyltransf_25"/>
    <property type="match status" value="1"/>
</dbReference>
<dbReference type="SUPFAM" id="SSF53335">
    <property type="entry name" value="S-adenosyl-L-methionine-dependent methyltransferases"/>
    <property type="match status" value="1"/>
</dbReference>
<dbReference type="CDD" id="cd02440">
    <property type="entry name" value="AdoMet_MTases"/>
    <property type="match status" value="1"/>
</dbReference>
<accession>A0A812URE3</accession>
<dbReference type="AlphaFoldDB" id="A0A812URE3"/>
<evidence type="ECO:0000313" key="4">
    <source>
        <dbReference type="Proteomes" id="UP000604046"/>
    </source>
</evidence>
<proteinExistence type="predicted"/>
<dbReference type="Gene3D" id="3.40.50.150">
    <property type="entry name" value="Vaccinia Virus protein VP39"/>
    <property type="match status" value="1"/>
</dbReference>
<protein>
    <recommendedName>
        <fullName evidence="2">Methyltransferase domain-containing protein</fullName>
    </recommendedName>
</protein>
<organism evidence="3 4">
    <name type="scientific">Symbiodinium natans</name>
    <dbReference type="NCBI Taxonomy" id="878477"/>
    <lineage>
        <taxon>Eukaryota</taxon>
        <taxon>Sar</taxon>
        <taxon>Alveolata</taxon>
        <taxon>Dinophyceae</taxon>
        <taxon>Suessiales</taxon>
        <taxon>Symbiodiniaceae</taxon>
        <taxon>Symbiodinium</taxon>
    </lineage>
</organism>
<keyword evidence="1" id="KW-0808">Transferase</keyword>
<sequence length="295" mass="33329">MAEVVSNLVPDFCNYSDTADTYAELRKCLFADVLNEHCAGKDVIEVGAGTGNNVLAIARHAKSVRALEYNKAMLAHCERRCQEEGFDNVLCTHGCAQQELPKLASDPATHADVAIIVQVLHHLTVVNAKEPSQNTDRAHVLHRIREIFKALFDMIRPGGEVLINTVGHEQARDCFWFKNLLPVVLARYIERFPKVEELQDLLKDVGFVDVVVTPHTRTLYDIPLKEQFSIFKSKPMKWAKTDSFFEDASEEEILELCEKMTSWTAEEEQAYILQHTAKQQEMGVTSFISGRKPLA</sequence>
<dbReference type="PANTHER" id="PTHR43861">
    <property type="entry name" value="TRANS-ACONITATE 2-METHYLTRANSFERASE-RELATED"/>
    <property type="match status" value="1"/>
</dbReference>